<dbReference type="RefSeq" id="WP_184701575.1">
    <property type="nucleotide sequence ID" value="NZ_BAABEG010000002.1"/>
</dbReference>
<dbReference type="InterPro" id="IPR050482">
    <property type="entry name" value="Sensor_HK_TwoCompSys"/>
</dbReference>
<dbReference type="EC" id="2.7.13.3" evidence="2"/>
<keyword evidence="3" id="KW-0808">Transferase</keyword>
<dbReference type="Gene3D" id="3.30.565.10">
    <property type="entry name" value="Histidine kinase-like ATPase, C-terminal domain"/>
    <property type="match status" value="1"/>
</dbReference>
<keyword evidence="6" id="KW-0175">Coiled coil</keyword>
<keyword evidence="7" id="KW-0812">Transmembrane</keyword>
<sequence length="472" mass="52163">MIWRDRLSLSTQFLVAAALVLCASMAVLGTWVNHQITRSVLVTSGAGGSDFMMGFLEAEVQNLLPDGTMPLENQQRLDRLFVGTPVAESIVSIKIWRPDGRVIYSSMSKDVVGKHFVSADVAKAARGQIVAEFEDMVSQESAYEQTLNKSLIEVYAPLYKTGTDIVVAVGEVYEDAEALDAQLNSSQILTWVVVCLTTLLMLAFLYLIVRRGSYTIALQRAELRERIAEAQRMAAQNEQLRLDANEANEELLGRIGSDIHDGPIQVLTLARFRLDEIAGIWSTQTRGEAVGGYLDEARTTVAGSIEELRQLSTGLVLPELNEKSPRDVIELARDRHENMTATQVELDLGELPDQLSEAMKICIYRIVQESLTNAFRHAGGIGQRVEARVVDGCLRLLVSDRGAHFARDVTSRMHHTKLGHRGIRNRVQAFGGTLEIGKTETGTDVRVSLPLDGARASLRYGKGPLSHRLLRR</sequence>
<evidence type="ECO:0000256" key="5">
    <source>
        <dbReference type="ARBA" id="ARBA00023012"/>
    </source>
</evidence>
<evidence type="ECO:0000256" key="4">
    <source>
        <dbReference type="ARBA" id="ARBA00022777"/>
    </source>
</evidence>
<gene>
    <name evidence="9" type="ORF">GGR00_004829</name>
</gene>
<dbReference type="InterPro" id="IPR036890">
    <property type="entry name" value="HATPase_C_sf"/>
</dbReference>
<protein>
    <recommendedName>
        <fullName evidence="2">histidine kinase</fullName>
        <ecNumber evidence="2">2.7.13.3</ecNumber>
    </recommendedName>
</protein>
<evidence type="ECO:0000256" key="7">
    <source>
        <dbReference type="SAM" id="Phobius"/>
    </source>
</evidence>
<dbReference type="GO" id="GO:0004673">
    <property type="term" value="F:protein histidine kinase activity"/>
    <property type="evidence" value="ECO:0007669"/>
    <property type="project" value="UniProtKB-EC"/>
</dbReference>
<keyword evidence="7" id="KW-1133">Transmembrane helix</keyword>
<organism evidence="9 10">
    <name type="scientific">Aminobacter aganoensis</name>
    <dbReference type="NCBI Taxonomy" id="83264"/>
    <lineage>
        <taxon>Bacteria</taxon>
        <taxon>Pseudomonadati</taxon>
        <taxon>Pseudomonadota</taxon>
        <taxon>Alphaproteobacteria</taxon>
        <taxon>Hyphomicrobiales</taxon>
        <taxon>Phyllobacteriaceae</taxon>
        <taxon>Aminobacter</taxon>
    </lineage>
</organism>
<accession>A0A7X0FC50</accession>
<dbReference type="Proteomes" id="UP000536262">
    <property type="component" value="Unassembled WGS sequence"/>
</dbReference>
<feature type="coiled-coil region" evidence="6">
    <location>
        <begin position="218"/>
        <end position="250"/>
    </location>
</feature>
<dbReference type="SUPFAM" id="SSF55874">
    <property type="entry name" value="ATPase domain of HSP90 chaperone/DNA topoisomerase II/histidine kinase"/>
    <property type="match status" value="1"/>
</dbReference>
<keyword evidence="4 9" id="KW-0418">Kinase</keyword>
<comment type="caution">
    <text evidence="9">The sequence shown here is derived from an EMBL/GenBank/DDBJ whole genome shotgun (WGS) entry which is preliminary data.</text>
</comment>
<dbReference type="EMBL" id="JACHOU010000019">
    <property type="protein sequence ID" value="MBB6357009.1"/>
    <property type="molecule type" value="Genomic_DNA"/>
</dbReference>
<dbReference type="CDD" id="cd16917">
    <property type="entry name" value="HATPase_UhpB-NarQ-NarX-like"/>
    <property type="match status" value="1"/>
</dbReference>
<evidence type="ECO:0000256" key="1">
    <source>
        <dbReference type="ARBA" id="ARBA00000085"/>
    </source>
</evidence>
<feature type="transmembrane region" description="Helical" evidence="7">
    <location>
        <begin position="188"/>
        <end position="209"/>
    </location>
</feature>
<evidence type="ECO:0000313" key="9">
    <source>
        <dbReference type="EMBL" id="MBB6357009.1"/>
    </source>
</evidence>
<name>A0A7X0FC50_9HYPH</name>
<dbReference type="InterPro" id="IPR003594">
    <property type="entry name" value="HATPase_dom"/>
</dbReference>
<evidence type="ECO:0000256" key="2">
    <source>
        <dbReference type="ARBA" id="ARBA00012438"/>
    </source>
</evidence>
<dbReference type="GO" id="GO:0000160">
    <property type="term" value="P:phosphorelay signal transduction system"/>
    <property type="evidence" value="ECO:0007669"/>
    <property type="project" value="UniProtKB-KW"/>
</dbReference>
<dbReference type="SMART" id="SM00387">
    <property type="entry name" value="HATPase_c"/>
    <property type="match status" value="1"/>
</dbReference>
<dbReference type="AlphaFoldDB" id="A0A7X0FC50"/>
<evidence type="ECO:0000259" key="8">
    <source>
        <dbReference type="SMART" id="SM00387"/>
    </source>
</evidence>
<evidence type="ECO:0000313" key="10">
    <source>
        <dbReference type="Proteomes" id="UP000536262"/>
    </source>
</evidence>
<evidence type="ECO:0000256" key="6">
    <source>
        <dbReference type="SAM" id="Coils"/>
    </source>
</evidence>
<feature type="domain" description="Histidine kinase/HSP90-like ATPase" evidence="8">
    <location>
        <begin position="358"/>
        <end position="453"/>
    </location>
</feature>
<keyword evidence="7" id="KW-0472">Membrane</keyword>
<comment type="catalytic activity">
    <reaction evidence="1">
        <text>ATP + protein L-histidine = ADP + protein N-phospho-L-histidine.</text>
        <dbReference type="EC" id="2.7.13.3"/>
    </reaction>
</comment>
<dbReference type="Pfam" id="PF02518">
    <property type="entry name" value="HATPase_c"/>
    <property type="match status" value="1"/>
</dbReference>
<evidence type="ECO:0000256" key="3">
    <source>
        <dbReference type="ARBA" id="ARBA00022679"/>
    </source>
</evidence>
<proteinExistence type="predicted"/>
<dbReference type="PANTHER" id="PTHR24421">
    <property type="entry name" value="NITRATE/NITRITE SENSOR PROTEIN NARX-RELATED"/>
    <property type="match status" value="1"/>
</dbReference>
<dbReference type="PANTHER" id="PTHR24421:SF10">
    <property type="entry name" value="NITRATE_NITRITE SENSOR PROTEIN NARQ"/>
    <property type="match status" value="1"/>
</dbReference>
<keyword evidence="10" id="KW-1185">Reference proteome</keyword>
<keyword evidence="5" id="KW-0902">Two-component regulatory system</keyword>
<reference evidence="9 10" key="1">
    <citation type="submission" date="2020-08" db="EMBL/GenBank/DDBJ databases">
        <title>Genomic Encyclopedia of Type Strains, Phase IV (KMG-IV): sequencing the most valuable type-strain genomes for metagenomic binning, comparative biology and taxonomic classification.</title>
        <authorList>
            <person name="Goeker M."/>
        </authorList>
    </citation>
    <scope>NUCLEOTIDE SEQUENCE [LARGE SCALE GENOMIC DNA]</scope>
    <source>
        <strain evidence="9 10">DSM 7051</strain>
    </source>
</reference>